<reference evidence="1 2" key="1">
    <citation type="journal article" date="2023" name="Plants (Basel)">
        <title>Bridging the Gap: Combining Genomics and Transcriptomics Approaches to Understand Stylosanthes scabra, an Orphan Legume from the Brazilian Caatinga.</title>
        <authorList>
            <person name="Ferreira-Neto J.R.C."/>
            <person name="da Silva M.D."/>
            <person name="Binneck E."/>
            <person name="de Melo N.F."/>
            <person name="da Silva R.H."/>
            <person name="de Melo A.L.T.M."/>
            <person name="Pandolfi V."/>
            <person name="Bustamante F.O."/>
            <person name="Brasileiro-Vidal A.C."/>
            <person name="Benko-Iseppon A.M."/>
        </authorList>
    </citation>
    <scope>NUCLEOTIDE SEQUENCE [LARGE SCALE GENOMIC DNA]</scope>
    <source>
        <tissue evidence="1">Leaves</tissue>
    </source>
</reference>
<accession>A0ABU6RZ03</accession>
<organism evidence="1 2">
    <name type="scientific">Stylosanthes scabra</name>
    <dbReference type="NCBI Taxonomy" id="79078"/>
    <lineage>
        <taxon>Eukaryota</taxon>
        <taxon>Viridiplantae</taxon>
        <taxon>Streptophyta</taxon>
        <taxon>Embryophyta</taxon>
        <taxon>Tracheophyta</taxon>
        <taxon>Spermatophyta</taxon>
        <taxon>Magnoliopsida</taxon>
        <taxon>eudicotyledons</taxon>
        <taxon>Gunneridae</taxon>
        <taxon>Pentapetalae</taxon>
        <taxon>rosids</taxon>
        <taxon>fabids</taxon>
        <taxon>Fabales</taxon>
        <taxon>Fabaceae</taxon>
        <taxon>Papilionoideae</taxon>
        <taxon>50 kb inversion clade</taxon>
        <taxon>dalbergioids sensu lato</taxon>
        <taxon>Dalbergieae</taxon>
        <taxon>Pterocarpus clade</taxon>
        <taxon>Stylosanthes</taxon>
    </lineage>
</organism>
<dbReference type="Proteomes" id="UP001341840">
    <property type="component" value="Unassembled WGS sequence"/>
</dbReference>
<name>A0ABU6RZ03_9FABA</name>
<sequence>VQYEIVIVRDENVAAGIIEYVSSQIEIRILVLGSSSKRSRKTNALCRIFKSKKNNNGQEDVETIF</sequence>
<protein>
    <submittedName>
        <fullName evidence="1">Uncharacterized protein</fullName>
    </submittedName>
</protein>
<feature type="non-terminal residue" evidence="1">
    <location>
        <position position="1"/>
    </location>
</feature>
<evidence type="ECO:0000313" key="2">
    <source>
        <dbReference type="Proteomes" id="UP001341840"/>
    </source>
</evidence>
<proteinExistence type="predicted"/>
<dbReference type="EMBL" id="JASCZI010034606">
    <property type="protein sequence ID" value="MED6129340.1"/>
    <property type="molecule type" value="Genomic_DNA"/>
</dbReference>
<gene>
    <name evidence="1" type="ORF">PIB30_106974</name>
</gene>
<comment type="caution">
    <text evidence="1">The sequence shown here is derived from an EMBL/GenBank/DDBJ whole genome shotgun (WGS) entry which is preliminary data.</text>
</comment>
<evidence type="ECO:0000313" key="1">
    <source>
        <dbReference type="EMBL" id="MED6129340.1"/>
    </source>
</evidence>
<keyword evidence="2" id="KW-1185">Reference proteome</keyword>